<evidence type="ECO:0000259" key="3">
    <source>
        <dbReference type="PROSITE" id="PS50006"/>
    </source>
</evidence>
<dbReference type="RefSeq" id="WP_259528484.1">
    <property type="nucleotide sequence ID" value="NZ_JANLCK010000005.1"/>
</dbReference>
<dbReference type="SUPFAM" id="SSF49879">
    <property type="entry name" value="SMAD/FHA domain"/>
    <property type="match status" value="1"/>
</dbReference>
<dbReference type="PROSITE" id="PS50006">
    <property type="entry name" value="FHA_DOMAIN"/>
    <property type="match status" value="1"/>
</dbReference>
<sequence length="190" mass="20287">MKCRTCGTTLSAGALLCGECGTSAIAPRPTLGDTARHDRKALLDAIVREQRRTAALQQPAPAQPTPEHPPRHAAPPPAARRTGSLFSLVFSTGESIRVSGDGLVGRNPAPAPGERFDYLVQVVDPERSVSKTHLAFGVDEGELWVADRGSSNGTRVGLDLVDPRELVAGERVRVPRGTRVGIGDQWFDVH</sequence>
<feature type="compositionally biased region" description="Pro residues" evidence="2">
    <location>
        <begin position="61"/>
        <end position="78"/>
    </location>
</feature>
<evidence type="ECO:0000256" key="1">
    <source>
        <dbReference type="ARBA" id="ARBA00022553"/>
    </source>
</evidence>
<feature type="region of interest" description="Disordered" evidence="2">
    <location>
        <begin position="53"/>
        <end position="80"/>
    </location>
</feature>
<gene>
    <name evidence="4" type="ORF">N1028_10880</name>
</gene>
<reference evidence="4" key="1">
    <citation type="submission" date="2022-08" db="EMBL/GenBank/DDBJ databases">
        <authorList>
            <person name="Deng Y."/>
            <person name="Han X.-F."/>
            <person name="Zhang Y.-Q."/>
        </authorList>
    </citation>
    <scope>NUCLEOTIDE SEQUENCE</scope>
    <source>
        <strain evidence="4">CPCC 203407</strain>
    </source>
</reference>
<name>A0AA42BTG9_9MICO</name>
<feature type="domain" description="FHA" evidence="3">
    <location>
        <begin position="102"/>
        <end position="161"/>
    </location>
</feature>
<dbReference type="EMBL" id="JANLCK010000005">
    <property type="protein sequence ID" value="MCS5726395.1"/>
    <property type="molecule type" value="Genomic_DNA"/>
</dbReference>
<organism evidence="4 5">
    <name type="scientific">Herbiconiux oxytropis</name>
    <dbReference type="NCBI Taxonomy" id="2970915"/>
    <lineage>
        <taxon>Bacteria</taxon>
        <taxon>Bacillati</taxon>
        <taxon>Actinomycetota</taxon>
        <taxon>Actinomycetes</taxon>
        <taxon>Micrococcales</taxon>
        <taxon>Microbacteriaceae</taxon>
        <taxon>Herbiconiux</taxon>
    </lineage>
</organism>
<dbReference type="Pfam" id="PF00498">
    <property type="entry name" value="FHA"/>
    <property type="match status" value="1"/>
</dbReference>
<dbReference type="Gene3D" id="2.60.200.20">
    <property type="match status" value="1"/>
</dbReference>
<comment type="caution">
    <text evidence="4">The sequence shown here is derived from an EMBL/GenBank/DDBJ whole genome shotgun (WGS) entry which is preliminary data.</text>
</comment>
<dbReference type="Proteomes" id="UP001165587">
    <property type="component" value="Unassembled WGS sequence"/>
</dbReference>
<accession>A0AA42BTG9</accession>
<keyword evidence="1" id="KW-0597">Phosphoprotein</keyword>
<keyword evidence="5" id="KW-1185">Reference proteome</keyword>
<proteinExistence type="predicted"/>
<protein>
    <submittedName>
        <fullName evidence="4">FHA domain-containing protein</fullName>
    </submittedName>
</protein>
<dbReference type="InterPro" id="IPR008984">
    <property type="entry name" value="SMAD_FHA_dom_sf"/>
</dbReference>
<evidence type="ECO:0000313" key="5">
    <source>
        <dbReference type="Proteomes" id="UP001165587"/>
    </source>
</evidence>
<dbReference type="InterPro" id="IPR000253">
    <property type="entry name" value="FHA_dom"/>
</dbReference>
<evidence type="ECO:0000256" key="2">
    <source>
        <dbReference type="SAM" id="MobiDB-lite"/>
    </source>
</evidence>
<evidence type="ECO:0000313" key="4">
    <source>
        <dbReference type="EMBL" id="MCS5726395.1"/>
    </source>
</evidence>
<dbReference type="AlphaFoldDB" id="A0AA42BTG9"/>